<dbReference type="InterPro" id="IPR036858">
    <property type="entry name" value="Cyclin-dep_kinase_reg-sub_sf"/>
</dbReference>
<keyword evidence="2 4" id="KW-0132">Cell division</keyword>
<evidence type="ECO:0000313" key="6">
    <source>
        <dbReference type="Proteomes" id="UP000241890"/>
    </source>
</evidence>
<dbReference type="PRINTS" id="PR00296">
    <property type="entry name" value="CYCLINKINASE"/>
</dbReference>
<accession>A0A2R5GQS0</accession>
<evidence type="ECO:0000256" key="4">
    <source>
        <dbReference type="RuleBase" id="RU311113"/>
    </source>
</evidence>
<sequence>MPHDVASRIEYSDRYTDGILERMWAAEMYTDSYRHVICPKEIAKHFPKDRLLEEHEWRGYHIQQSRGWKHYAIHKPEQHILLFRRPIGTDPSTGLVNPALAKEEREAYEREFGPVMSDAEVSE</sequence>
<dbReference type="InParanoid" id="A0A2R5GQS0"/>
<dbReference type="EMBL" id="BEYU01000086">
    <property type="protein sequence ID" value="GBG30973.1"/>
    <property type="molecule type" value="Genomic_DNA"/>
</dbReference>
<dbReference type="GO" id="GO:0051301">
    <property type="term" value="P:cell division"/>
    <property type="evidence" value="ECO:0007669"/>
    <property type="project" value="UniProtKB-UniRule"/>
</dbReference>
<evidence type="ECO:0000313" key="5">
    <source>
        <dbReference type="EMBL" id="GBG30973.1"/>
    </source>
</evidence>
<protein>
    <recommendedName>
        <fullName evidence="4">Cyclin-dependent kinases regulatory subunit</fullName>
    </recommendedName>
</protein>
<gene>
    <name evidence="5" type="ORF">FCC1311_071942</name>
</gene>
<dbReference type="SMART" id="SM01084">
    <property type="entry name" value="CKS"/>
    <property type="match status" value="1"/>
</dbReference>
<dbReference type="OrthoDB" id="440676at2759"/>
<evidence type="ECO:0000256" key="2">
    <source>
        <dbReference type="ARBA" id="ARBA00022618"/>
    </source>
</evidence>
<comment type="function">
    <text evidence="4">Binds to the catalytic subunit of the cyclin dependent kinases and is essential for their biological function.</text>
</comment>
<proteinExistence type="inferred from homology"/>
<dbReference type="Pfam" id="PF01111">
    <property type="entry name" value="CKS"/>
    <property type="match status" value="1"/>
</dbReference>
<comment type="caution">
    <text evidence="5">The sequence shown here is derived from an EMBL/GenBank/DDBJ whole genome shotgun (WGS) entry which is preliminary data.</text>
</comment>
<dbReference type="SUPFAM" id="SSF55637">
    <property type="entry name" value="Cell cycle regulatory proteins"/>
    <property type="match status" value="1"/>
</dbReference>
<dbReference type="AlphaFoldDB" id="A0A2R5GQS0"/>
<dbReference type="InterPro" id="IPR000789">
    <property type="entry name" value="Cyclin-dep_kinase_reg-sub"/>
</dbReference>
<keyword evidence="6" id="KW-1185">Reference proteome</keyword>
<dbReference type="PANTHER" id="PTHR23415">
    <property type="entry name" value="CYCLIN-DEPENDENT KINASES REGULATORY SUBUNIT/60S RIBOSOME SUBUNIT BIOGENESIS PROTEIN NIP7"/>
    <property type="match status" value="1"/>
</dbReference>
<dbReference type="PROSITE" id="PS00945">
    <property type="entry name" value="CKS_2"/>
    <property type="match status" value="1"/>
</dbReference>
<organism evidence="5 6">
    <name type="scientific">Hondaea fermentalgiana</name>
    <dbReference type="NCBI Taxonomy" id="2315210"/>
    <lineage>
        <taxon>Eukaryota</taxon>
        <taxon>Sar</taxon>
        <taxon>Stramenopiles</taxon>
        <taxon>Bigyra</taxon>
        <taxon>Labyrinthulomycetes</taxon>
        <taxon>Thraustochytrida</taxon>
        <taxon>Thraustochytriidae</taxon>
        <taxon>Hondaea</taxon>
    </lineage>
</organism>
<reference evidence="5 6" key="1">
    <citation type="submission" date="2017-12" db="EMBL/GenBank/DDBJ databases">
        <title>Sequencing, de novo assembly and annotation of complete genome of a new Thraustochytrid species, strain FCC1311.</title>
        <authorList>
            <person name="Sedici K."/>
            <person name="Godart F."/>
            <person name="Aiese Cigliano R."/>
            <person name="Sanseverino W."/>
            <person name="Barakat M."/>
            <person name="Ortet P."/>
            <person name="Marechal E."/>
            <person name="Cagnac O."/>
            <person name="Amato A."/>
        </authorList>
    </citation>
    <scope>NUCLEOTIDE SEQUENCE [LARGE SCALE GENOMIC DNA]</scope>
</reference>
<evidence type="ECO:0000256" key="1">
    <source>
        <dbReference type="ARBA" id="ARBA00007782"/>
    </source>
</evidence>
<evidence type="ECO:0000256" key="3">
    <source>
        <dbReference type="ARBA" id="ARBA00023306"/>
    </source>
</evidence>
<name>A0A2R5GQS0_9STRA</name>
<dbReference type="Proteomes" id="UP000241890">
    <property type="component" value="Unassembled WGS sequence"/>
</dbReference>
<keyword evidence="3 4" id="KW-0131">Cell cycle</keyword>
<dbReference type="GO" id="GO:0016538">
    <property type="term" value="F:cyclin-dependent protein serine/threonine kinase regulator activity"/>
    <property type="evidence" value="ECO:0007669"/>
    <property type="project" value="InterPro"/>
</dbReference>
<comment type="similarity">
    <text evidence="1 4">Belongs to the CKS family.</text>
</comment>
<dbReference type="Gene3D" id="3.30.170.10">
    <property type="entry name" value="Cyclin-dependent kinase, regulatory subunit"/>
    <property type="match status" value="1"/>
</dbReference>